<dbReference type="SMART" id="SM00490">
    <property type="entry name" value="HELICc"/>
    <property type="match status" value="1"/>
</dbReference>
<dbReference type="PROSITE" id="PS51192">
    <property type="entry name" value="HELICASE_ATP_BIND_1"/>
    <property type="match status" value="1"/>
</dbReference>
<keyword evidence="5" id="KW-0378">Hydrolase</keyword>
<dbReference type="InterPro" id="IPR018973">
    <property type="entry name" value="MZB"/>
</dbReference>
<dbReference type="GO" id="GO:0036297">
    <property type="term" value="P:interstrand cross-link repair"/>
    <property type="evidence" value="ECO:0007669"/>
    <property type="project" value="TreeGrafter"/>
</dbReference>
<evidence type="ECO:0000256" key="1">
    <source>
        <dbReference type="ARBA" id="ARBA00022741"/>
    </source>
</evidence>
<dbReference type="RefSeq" id="WP_009071794.1">
    <property type="nucleotide sequence ID" value="NZ_JH597761.1"/>
</dbReference>
<sequence>MDILEKVTESLKLFNSSVVHVYTETTLDPDLGPSVRELSLDKRLIEGLERAGITRLYKYQWETLKAVREGENVVIVSGTGTGKTEAFMIPLLDLALKGERSVLIYPTKALSRDQLARLRGLISTLPEIRVEVLDGDTKTKDRERVYANPPELLITNPDMMHLGMAMSPKFRDLIRSSQHFVIDEIHVYEGVLGSHLRRIVDRAREIDGDIHLVGASGTVEISPLLIEELFGVRGKVITGMPRRRGMAIHSLISTNGVSRWTISAFLSAVLIREGLKVLVFVDSQQMAERLAKMSERYGVNMAVHRAGIPTSERLEVEERLRSGDLEGVVATPTLELGIDIGALDAVIMAENPPSYPKYIQRAGRAGRRNKVGFIFTILSDNPIDSYFLRKPNEFFSRRLTPITFDNSNAEVLKVHAAALLLEKVALETSRLKEPWLTALRELASAGVVSEKRGVFYATQRTRDFVLSSSLRRSGPIVEIREGDKRVGERELPQALYDLYPGATYLISKRTYTVGELDLNSMRAKVVRAQEDLRHYTKPLYRVDIQEFREEESRGVLGLPVRYGRIKVRIDVTGYVTYDIYSKSERPRGEELYDEPISFSYWTKGLMIKHPALEEWDILSSMEAYHATEHVLIAAGRVVAGASLTDLSGVSYPSGHVVIYDSQVGGNGISKLLFRRLEGAYDIALDIVKGCDCEDGCPKCIYDPYCGNNNRVLSRRKSLRLIEEVMRGLRPEDGEIKGESLR</sequence>
<dbReference type="EMBL" id="JH597761">
    <property type="protein sequence ID" value="EHP70879.1"/>
    <property type="molecule type" value="Genomic_DNA"/>
</dbReference>
<dbReference type="Pfam" id="PF09369">
    <property type="entry name" value="MZB"/>
    <property type="match status" value="1"/>
</dbReference>
<accession>H2C3Q8</accession>
<dbReference type="InterPro" id="IPR027417">
    <property type="entry name" value="P-loop_NTPase"/>
</dbReference>
<gene>
    <name evidence="5" type="ORF">MetMK1DRAFT_00013830</name>
</gene>
<dbReference type="Gene3D" id="3.40.50.300">
    <property type="entry name" value="P-loop containing nucleotide triphosphate hydrolases"/>
    <property type="match status" value="2"/>
</dbReference>
<proteinExistence type="predicted"/>
<dbReference type="Pfam" id="PF00270">
    <property type="entry name" value="DEAD"/>
    <property type="match status" value="1"/>
</dbReference>
<dbReference type="GO" id="GO:0006289">
    <property type="term" value="P:nucleotide-excision repair"/>
    <property type="evidence" value="ECO:0007669"/>
    <property type="project" value="TreeGrafter"/>
</dbReference>
<dbReference type="Proteomes" id="UP000003980">
    <property type="component" value="Unassembled WGS sequence"/>
</dbReference>
<keyword evidence="6" id="KW-1185">Reference proteome</keyword>
<dbReference type="PANTHER" id="PTHR47957:SF3">
    <property type="entry name" value="ATP-DEPENDENT HELICASE HRQ1"/>
    <property type="match status" value="1"/>
</dbReference>
<dbReference type="InterPro" id="IPR011545">
    <property type="entry name" value="DEAD/DEAH_box_helicase_dom"/>
</dbReference>
<keyword evidence="1" id="KW-0547">Nucleotide-binding</keyword>
<protein>
    <submittedName>
        <fullName evidence="5">Helicase family protein with metal-binding cysteine cluster</fullName>
    </submittedName>
</protein>
<keyword evidence="2" id="KW-0067">ATP-binding</keyword>
<dbReference type="SUPFAM" id="SSF52540">
    <property type="entry name" value="P-loop containing nucleoside triphosphate hydrolases"/>
    <property type="match status" value="1"/>
</dbReference>
<dbReference type="GO" id="GO:0005524">
    <property type="term" value="F:ATP binding"/>
    <property type="evidence" value="ECO:0007669"/>
    <property type="project" value="UniProtKB-KW"/>
</dbReference>
<dbReference type="HOGENOM" id="CLU_000809_3_2_2"/>
<evidence type="ECO:0000256" key="2">
    <source>
        <dbReference type="ARBA" id="ARBA00022840"/>
    </source>
</evidence>
<evidence type="ECO:0000259" key="3">
    <source>
        <dbReference type="PROSITE" id="PS51192"/>
    </source>
</evidence>
<dbReference type="AlphaFoldDB" id="H2C3Q8"/>
<dbReference type="OrthoDB" id="36796at2157"/>
<feature type="domain" description="Helicase C-terminal" evidence="4">
    <location>
        <begin position="261"/>
        <end position="410"/>
    </location>
</feature>
<dbReference type="GO" id="GO:0043138">
    <property type="term" value="F:3'-5' DNA helicase activity"/>
    <property type="evidence" value="ECO:0007669"/>
    <property type="project" value="TreeGrafter"/>
</dbReference>
<dbReference type="InterPro" id="IPR001650">
    <property type="entry name" value="Helicase_C-like"/>
</dbReference>
<dbReference type="SMART" id="SM00487">
    <property type="entry name" value="DEXDc"/>
    <property type="match status" value="1"/>
</dbReference>
<dbReference type="Pfam" id="PF00271">
    <property type="entry name" value="Helicase_C"/>
    <property type="match status" value="1"/>
</dbReference>
<feature type="domain" description="Helicase ATP-binding" evidence="3">
    <location>
        <begin position="64"/>
        <end position="237"/>
    </location>
</feature>
<dbReference type="STRING" id="671065.MetMK1DRAFT_00013830"/>
<dbReference type="GO" id="GO:0003676">
    <property type="term" value="F:nucleic acid binding"/>
    <property type="evidence" value="ECO:0007669"/>
    <property type="project" value="InterPro"/>
</dbReference>
<dbReference type="PROSITE" id="PS51194">
    <property type="entry name" value="HELICASE_CTER"/>
    <property type="match status" value="1"/>
</dbReference>
<dbReference type="PANTHER" id="PTHR47957">
    <property type="entry name" value="ATP-DEPENDENT HELICASE HRQ1"/>
    <property type="match status" value="1"/>
</dbReference>
<dbReference type="eggNOG" id="arCOG00555">
    <property type="taxonomic scope" value="Archaea"/>
</dbReference>
<keyword evidence="5" id="KW-0347">Helicase</keyword>
<evidence type="ECO:0000313" key="6">
    <source>
        <dbReference type="Proteomes" id="UP000003980"/>
    </source>
</evidence>
<organism evidence="5 6">
    <name type="scientific">Metallosphaera yellowstonensis MK1</name>
    <dbReference type="NCBI Taxonomy" id="671065"/>
    <lineage>
        <taxon>Archaea</taxon>
        <taxon>Thermoproteota</taxon>
        <taxon>Thermoprotei</taxon>
        <taxon>Sulfolobales</taxon>
        <taxon>Sulfolobaceae</taxon>
        <taxon>Metallosphaera</taxon>
    </lineage>
</organism>
<name>H2C3Q8_9CREN</name>
<reference evidence="5 6" key="1">
    <citation type="submission" date="2012-01" db="EMBL/GenBank/DDBJ databases">
        <title>Improved High-Quality Draft sequence of Metallosphaera yellowstonensis MK1.</title>
        <authorList>
            <consortium name="US DOE Joint Genome Institute"/>
            <person name="Lucas S."/>
            <person name="Han J."/>
            <person name="Cheng J.-F."/>
            <person name="Goodwin L."/>
            <person name="Pitluck S."/>
            <person name="Peters L."/>
            <person name="Teshima H."/>
            <person name="Detter J.C."/>
            <person name="Han C."/>
            <person name="Tapia R."/>
            <person name="Land M."/>
            <person name="Hauser L."/>
            <person name="Kyrpides N."/>
            <person name="Kozubal M."/>
            <person name="Macur R.E."/>
            <person name="Jay Z."/>
            <person name="Inskeep W."/>
            <person name="Woyke T."/>
        </authorList>
    </citation>
    <scope>NUCLEOTIDE SEQUENCE [LARGE SCALE GENOMIC DNA]</scope>
    <source>
        <strain evidence="5 6">MK1</strain>
    </source>
</reference>
<evidence type="ECO:0000313" key="5">
    <source>
        <dbReference type="EMBL" id="EHP70879.1"/>
    </source>
</evidence>
<evidence type="ECO:0000259" key="4">
    <source>
        <dbReference type="PROSITE" id="PS51194"/>
    </source>
</evidence>
<dbReference type="InterPro" id="IPR014001">
    <property type="entry name" value="Helicase_ATP-bd"/>
</dbReference>